<organism evidence="1 2">
    <name type="scientific">Actinokineospora soli</name>
    <dbReference type="NCBI Taxonomy" id="1048753"/>
    <lineage>
        <taxon>Bacteria</taxon>
        <taxon>Bacillati</taxon>
        <taxon>Actinomycetota</taxon>
        <taxon>Actinomycetes</taxon>
        <taxon>Pseudonocardiales</taxon>
        <taxon>Pseudonocardiaceae</taxon>
        <taxon>Actinokineospora</taxon>
    </lineage>
</organism>
<evidence type="ECO:0000313" key="2">
    <source>
        <dbReference type="Proteomes" id="UP001596512"/>
    </source>
</evidence>
<proteinExistence type="predicted"/>
<accession>A0ABW2TIG9</accession>
<reference evidence="2" key="1">
    <citation type="journal article" date="2019" name="Int. J. Syst. Evol. Microbiol.">
        <title>The Global Catalogue of Microorganisms (GCM) 10K type strain sequencing project: providing services to taxonomists for standard genome sequencing and annotation.</title>
        <authorList>
            <consortium name="The Broad Institute Genomics Platform"/>
            <consortium name="The Broad Institute Genome Sequencing Center for Infectious Disease"/>
            <person name="Wu L."/>
            <person name="Ma J."/>
        </authorList>
    </citation>
    <scope>NUCLEOTIDE SEQUENCE [LARGE SCALE GENOMIC DNA]</scope>
    <source>
        <strain evidence="2">JCM 17695</strain>
    </source>
</reference>
<evidence type="ECO:0000313" key="1">
    <source>
        <dbReference type="EMBL" id="MFC7612850.1"/>
    </source>
</evidence>
<keyword evidence="2" id="KW-1185">Reference proteome</keyword>
<comment type="caution">
    <text evidence="1">The sequence shown here is derived from an EMBL/GenBank/DDBJ whole genome shotgun (WGS) entry which is preliminary data.</text>
</comment>
<name>A0ABW2TIG9_9PSEU</name>
<protein>
    <submittedName>
        <fullName evidence="1">Uncharacterized protein</fullName>
    </submittedName>
</protein>
<sequence>MDTRNPYLLLGVDYGADPDTARRSFARAARRVRRSGTAAISIEDLNWALHEIQRREGDPADSVTVYRVPANPAVFDVAGTGTFAPRPLPLERRTAVTDADREQLMAGLADEVWELLGASLPGIARFDHGYDQPGRKSR</sequence>
<dbReference type="EMBL" id="JBHTEY010000004">
    <property type="protein sequence ID" value="MFC7612850.1"/>
    <property type="molecule type" value="Genomic_DNA"/>
</dbReference>
<dbReference type="Proteomes" id="UP001596512">
    <property type="component" value="Unassembled WGS sequence"/>
</dbReference>
<gene>
    <name evidence="1" type="ORF">ACFQV2_03540</name>
</gene>